<keyword evidence="1" id="KW-1133">Transmembrane helix</keyword>
<name>A0A372L7M7_9BACI</name>
<protein>
    <submittedName>
        <fullName evidence="2">Uncharacterized protein</fullName>
    </submittedName>
</protein>
<keyword evidence="1" id="KW-0812">Transmembrane</keyword>
<feature type="transmembrane region" description="Helical" evidence="1">
    <location>
        <begin position="93"/>
        <end position="114"/>
    </location>
</feature>
<gene>
    <name evidence="2" type="ORF">D0466_18820</name>
</gene>
<sequence length="136" mass="15978">MFSFRGDAHKIYQKLRKLNKEHSIASVKQIKEIEEIQNFYLSIDSITLNKIYFSMIKEKNGSGMIPLLISAGPWLFLMFSQQLQEFLFKDGSLLWVIFVSTYISILTVSVILHFREKSWASVHIEIIQKILHERRA</sequence>
<accession>A0A372L7M7</accession>
<feature type="transmembrane region" description="Helical" evidence="1">
    <location>
        <begin position="63"/>
        <end position="81"/>
    </location>
</feature>
<evidence type="ECO:0000313" key="3">
    <source>
        <dbReference type="Proteomes" id="UP000262939"/>
    </source>
</evidence>
<dbReference type="Proteomes" id="UP000262939">
    <property type="component" value="Unassembled WGS sequence"/>
</dbReference>
<proteinExistence type="predicted"/>
<comment type="caution">
    <text evidence="2">The sequence shown here is derived from an EMBL/GenBank/DDBJ whole genome shotgun (WGS) entry which is preliminary data.</text>
</comment>
<evidence type="ECO:0000256" key="1">
    <source>
        <dbReference type="SAM" id="Phobius"/>
    </source>
</evidence>
<keyword evidence="3" id="KW-1185">Reference proteome</keyword>
<reference evidence="2 3" key="1">
    <citation type="submission" date="2018-08" db="EMBL/GenBank/DDBJ databases">
        <title>Bacillus chawlae sp. nov., Bacillus glennii sp. nov., and Bacillus saganii sp. nov. Isolated from the Vehicle Assembly Building at Kennedy Space Center where the Viking Spacecraft were Assembled.</title>
        <authorList>
            <person name="Seuylemezian A."/>
            <person name="Vaishampayan P."/>
        </authorList>
    </citation>
    <scope>NUCLEOTIDE SEQUENCE [LARGE SCALE GENOMIC DNA]</scope>
    <source>
        <strain evidence="2 3">V44-8</strain>
    </source>
</reference>
<evidence type="ECO:0000313" key="2">
    <source>
        <dbReference type="EMBL" id="RFU61268.1"/>
    </source>
</evidence>
<organism evidence="2 3">
    <name type="scientific">Peribacillus glennii</name>
    <dbReference type="NCBI Taxonomy" id="2303991"/>
    <lineage>
        <taxon>Bacteria</taxon>
        <taxon>Bacillati</taxon>
        <taxon>Bacillota</taxon>
        <taxon>Bacilli</taxon>
        <taxon>Bacillales</taxon>
        <taxon>Bacillaceae</taxon>
        <taxon>Peribacillus</taxon>
    </lineage>
</organism>
<keyword evidence="1" id="KW-0472">Membrane</keyword>
<dbReference type="EMBL" id="QVTD01000016">
    <property type="protein sequence ID" value="RFU61268.1"/>
    <property type="molecule type" value="Genomic_DNA"/>
</dbReference>
<dbReference type="AlphaFoldDB" id="A0A372L7M7"/>